<dbReference type="RefSeq" id="WP_138055794.1">
    <property type="nucleotide sequence ID" value="NZ_VAWE01000001.1"/>
</dbReference>
<comment type="caution">
    <text evidence="1">The sequence shown here is derived from an EMBL/GenBank/DDBJ whole genome shotgun (WGS) entry which is preliminary data.</text>
</comment>
<evidence type="ECO:0000313" key="1">
    <source>
        <dbReference type="EMBL" id="TLQ46484.1"/>
    </source>
</evidence>
<name>A0A5R9EEN2_9ACTN</name>
<keyword evidence="2" id="KW-1185">Reference proteome</keyword>
<dbReference type="OrthoDB" id="5242307at2"/>
<gene>
    <name evidence="1" type="ORF">FEF34_29055</name>
</gene>
<organism evidence="1 2">
    <name type="scientific">Streptomyces marianii</name>
    <dbReference type="NCBI Taxonomy" id="1817406"/>
    <lineage>
        <taxon>Bacteria</taxon>
        <taxon>Bacillati</taxon>
        <taxon>Actinomycetota</taxon>
        <taxon>Actinomycetes</taxon>
        <taxon>Kitasatosporales</taxon>
        <taxon>Streptomycetaceae</taxon>
        <taxon>Streptomyces</taxon>
    </lineage>
</organism>
<proteinExistence type="predicted"/>
<protein>
    <submittedName>
        <fullName evidence="1">M1 family metallopeptidase</fullName>
    </submittedName>
</protein>
<evidence type="ECO:0000313" key="2">
    <source>
        <dbReference type="Proteomes" id="UP000305921"/>
    </source>
</evidence>
<accession>A0A5R9EEN2</accession>
<dbReference type="AlphaFoldDB" id="A0A5R9EEN2"/>
<dbReference type="Proteomes" id="UP000305921">
    <property type="component" value="Unassembled WGS sequence"/>
</dbReference>
<reference evidence="1 2" key="1">
    <citation type="submission" date="2019-05" db="EMBL/GenBank/DDBJ databases">
        <title>Streptomyces marianii sp. nov., a novel marine actinomycete from southern coast of India.</title>
        <authorList>
            <person name="Iniyan A.M."/>
            <person name="Wink J."/>
            <person name="Ramprasad E."/>
            <person name="Ramana C.V."/>
            <person name="Bunk B."/>
            <person name="Sproer C."/>
            <person name="Joseph F.-J.R.S."/>
            <person name="Vincent S.G.P."/>
        </authorList>
    </citation>
    <scope>NUCLEOTIDE SEQUENCE [LARGE SCALE GENOMIC DNA]</scope>
    <source>
        <strain evidence="1 2">ICN19</strain>
    </source>
</reference>
<dbReference type="EMBL" id="VAWE01000001">
    <property type="protein sequence ID" value="TLQ46484.1"/>
    <property type="molecule type" value="Genomic_DNA"/>
</dbReference>
<sequence>MADQGFFGRTAGRRRGAALVLTGLLLAGSLLTGGCADAPRPDTIGHDVQRTLDARAAAVLRHDEAGYLAALDPSARQLKAAARAEFANLAEVPLSSWEYRLTGVRRSGVRATADIELRYRLDGYDPSPVTAERRLELAERNGRWYVTADRPGRGGGQQLWEQGDIEAVRGTHSLVLGVGQEPARLRRIASDADRSVPAVSAAWGGAWAGRVVVVVPASLDAMGRLLGAPAAQYRGIAAVTTGSATAPDRGGGPAPADRVTVNPEAYEVLGDLGRRVVLTHETAHVATRAHTSAATPLWLSEGFADWAAYRGTGRDPRQAAPELRRAVLRGDLPAALPTDADFRFGGDARALGRAYEGGRLACELIADRWGEERLRAFYRTVGASGARDGAVESALDEVLGTSPERFTADWREYLGERLE</sequence>